<reference evidence="1" key="1">
    <citation type="submission" date="2022-07" db="EMBL/GenBank/DDBJ databases">
        <title>The genome of Lyophyllum shimeji provides insight into the initial evolution of ectomycorrhizal fungal genome.</title>
        <authorList>
            <person name="Kobayashi Y."/>
            <person name="Shibata T."/>
            <person name="Hirakawa H."/>
            <person name="Shigenobu S."/>
            <person name="Nishiyama T."/>
            <person name="Yamada A."/>
            <person name="Hasebe M."/>
            <person name="Kawaguchi M."/>
        </authorList>
    </citation>
    <scope>NUCLEOTIDE SEQUENCE</scope>
    <source>
        <strain evidence="1">AT787</strain>
    </source>
</reference>
<dbReference type="AlphaFoldDB" id="A0A9P3PM81"/>
<evidence type="ECO:0000313" key="2">
    <source>
        <dbReference type="Proteomes" id="UP001063166"/>
    </source>
</evidence>
<protein>
    <submittedName>
        <fullName evidence="1">Uncharacterized protein</fullName>
    </submittedName>
</protein>
<organism evidence="1 2">
    <name type="scientific">Lyophyllum shimeji</name>
    <name type="common">Hon-shimeji</name>
    <name type="synonym">Tricholoma shimeji</name>
    <dbReference type="NCBI Taxonomy" id="47721"/>
    <lineage>
        <taxon>Eukaryota</taxon>
        <taxon>Fungi</taxon>
        <taxon>Dikarya</taxon>
        <taxon>Basidiomycota</taxon>
        <taxon>Agaricomycotina</taxon>
        <taxon>Agaricomycetes</taxon>
        <taxon>Agaricomycetidae</taxon>
        <taxon>Agaricales</taxon>
        <taxon>Tricholomatineae</taxon>
        <taxon>Lyophyllaceae</taxon>
        <taxon>Lyophyllum</taxon>
    </lineage>
</organism>
<dbReference type="EMBL" id="BRPK01000006">
    <property type="protein sequence ID" value="GLB38917.1"/>
    <property type="molecule type" value="Genomic_DNA"/>
</dbReference>
<evidence type="ECO:0000313" key="1">
    <source>
        <dbReference type="EMBL" id="GLB38917.1"/>
    </source>
</evidence>
<keyword evidence="2" id="KW-1185">Reference proteome</keyword>
<name>A0A9P3PM81_LYOSH</name>
<proteinExistence type="predicted"/>
<dbReference type="Proteomes" id="UP001063166">
    <property type="component" value="Unassembled WGS sequence"/>
</dbReference>
<sequence length="71" mass="8081">MVGFVFDSRPRALTLRRRYLEKWKCTATATLAPLNNHQLWLWLSSSHQGSLIRGVSLRVHSSFNGPTVESV</sequence>
<comment type="caution">
    <text evidence="1">The sequence shown here is derived from an EMBL/GenBank/DDBJ whole genome shotgun (WGS) entry which is preliminary data.</text>
</comment>
<accession>A0A9P3PM81</accession>
<gene>
    <name evidence="1" type="ORF">LshimejAT787_0600790</name>
</gene>